<dbReference type="InterPro" id="IPR001775">
    <property type="entry name" value="GspD/PilQ"/>
</dbReference>
<dbReference type="PRINTS" id="PR00811">
    <property type="entry name" value="BCTERIALGSPD"/>
</dbReference>
<dbReference type="InterPro" id="IPR004846">
    <property type="entry name" value="T2SS/T3SS_dom"/>
</dbReference>
<name>A0A4U8YWF5_METTU</name>
<dbReference type="InterPro" id="IPR049371">
    <property type="entry name" value="GspD-like_N0"/>
</dbReference>
<evidence type="ECO:0000256" key="2">
    <source>
        <dbReference type="ARBA" id="ARBA00006980"/>
    </source>
</evidence>
<dbReference type="PANTHER" id="PTHR30332:SF25">
    <property type="entry name" value="SECRETIN XPSD"/>
    <property type="match status" value="1"/>
</dbReference>
<dbReference type="GO" id="GO:0015628">
    <property type="term" value="P:protein secretion by the type II secretion system"/>
    <property type="evidence" value="ECO:0007669"/>
    <property type="project" value="InterPro"/>
</dbReference>
<dbReference type="InterPro" id="IPR038591">
    <property type="entry name" value="NolW-like_sf"/>
</dbReference>
<dbReference type="GO" id="GO:0009279">
    <property type="term" value="C:cell outer membrane"/>
    <property type="evidence" value="ECO:0007669"/>
    <property type="project" value="UniProtKB-SubCell"/>
</dbReference>
<dbReference type="EMBL" id="LR536450">
    <property type="protein sequence ID" value="VFU08197.1"/>
    <property type="molecule type" value="Genomic_DNA"/>
</dbReference>
<evidence type="ECO:0000256" key="11">
    <source>
        <dbReference type="SAM" id="MobiDB-lite"/>
    </source>
</evidence>
<dbReference type="Gene3D" id="3.55.50.30">
    <property type="match status" value="1"/>
</dbReference>
<reference evidence="16 17" key="1">
    <citation type="submission" date="2019-03" db="EMBL/GenBank/DDBJ databases">
        <authorList>
            <person name="Kox A.R. M."/>
        </authorList>
    </citation>
    <scope>NUCLEOTIDE SEQUENCE [LARGE SCALE GENOMIC DNA]</scope>
    <source>
        <strain evidence="16">MTUNDRAET4 annotated genome</strain>
    </source>
</reference>
<feature type="domain" description="NolW-like" evidence="14">
    <location>
        <begin position="366"/>
        <end position="548"/>
    </location>
</feature>
<comment type="similarity">
    <text evidence="2">Belongs to the bacterial secretin family. GSP D subfamily.</text>
</comment>
<feature type="domain" description="Type II/III secretion system secretin-like" evidence="13">
    <location>
        <begin position="625"/>
        <end position="788"/>
    </location>
</feature>
<evidence type="ECO:0000313" key="16">
    <source>
        <dbReference type="EMBL" id="VFU08197.1"/>
    </source>
</evidence>
<evidence type="ECO:0000256" key="5">
    <source>
        <dbReference type="ARBA" id="ARBA00022692"/>
    </source>
</evidence>
<organism evidence="16 17">
    <name type="scientific">Methylocella tundrae</name>
    <dbReference type="NCBI Taxonomy" id="227605"/>
    <lineage>
        <taxon>Bacteria</taxon>
        <taxon>Pseudomonadati</taxon>
        <taxon>Pseudomonadota</taxon>
        <taxon>Alphaproteobacteria</taxon>
        <taxon>Hyphomicrobiales</taxon>
        <taxon>Beijerinckiaceae</taxon>
        <taxon>Methylocella</taxon>
    </lineage>
</organism>
<evidence type="ECO:0000256" key="4">
    <source>
        <dbReference type="ARBA" id="ARBA00022452"/>
    </source>
</evidence>
<evidence type="ECO:0000256" key="1">
    <source>
        <dbReference type="ARBA" id="ARBA00004442"/>
    </source>
</evidence>
<feature type="compositionally biased region" description="Gly residues" evidence="11">
    <location>
        <begin position="416"/>
        <end position="441"/>
    </location>
</feature>
<evidence type="ECO:0000256" key="9">
    <source>
        <dbReference type="ARBA" id="ARBA00023237"/>
    </source>
</evidence>
<dbReference type="InterPro" id="IPR050810">
    <property type="entry name" value="Bact_Secretion_Sys_Channel"/>
</dbReference>
<proteinExistence type="inferred from homology"/>
<keyword evidence="4" id="KW-1134">Transmembrane beta strand</keyword>
<keyword evidence="12" id="KW-1133">Transmembrane helix</keyword>
<feature type="domain" description="NolW-like" evidence="14">
    <location>
        <begin position="229"/>
        <end position="287"/>
    </location>
</feature>
<keyword evidence="8 12" id="KW-0472">Membrane</keyword>
<comment type="subcellular location">
    <subcellularLocation>
        <location evidence="1 10">Cell outer membrane</location>
    </subcellularLocation>
</comment>
<evidence type="ECO:0000259" key="15">
    <source>
        <dbReference type="Pfam" id="PF21305"/>
    </source>
</evidence>
<feature type="transmembrane region" description="Helical" evidence="12">
    <location>
        <begin position="6"/>
        <end position="26"/>
    </location>
</feature>
<feature type="region of interest" description="Disordered" evidence="11">
    <location>
        <begin position="404"/>
        <end position="441"/>
    </location>
</feature>
<evidence type="ECO:0000256" key="10">
    <source>
        <dbReference type="RuleBase" id="RU004004"/>
    </source>
</evidence>
<keyword evidence="5 12" id="KW-0812">Transmembrane</keyword>
<keyword evidence="7" id="KW-0653">Protein transport</keyword>
<feature type="domain" description="NolW-like" evidence="14">
    <location>
        <begin position="293"/>
        <end position="357"/>
    </location>
</feature>
<protein>
    <submittedName>
        <fullName evidence="16">General secretion pathway protein D</fullName>
    </submittedName>
</protein>
<evidence type="ECO:0000256" key="12">
    <source>
        <dbReference type="SAM" id="Phobius"/>
    </source>
</evidence>
<dbReference type="InterPro" id="IPR013356">
    <property type="entry name" value="T2SS_GspD"/>
</dbReference>
<dbReference type="Pfam" id="PF00263">
    <property type="entry name" value="Secretin"/>
    <property type="match status" value="1"/>
</dbReference>
<sequence>MTIFASGLWTRISWSLLFGLGLLFRIQRRAKVYLSSRLVSIALLLWATAFVASCSQLPLTGGGTESPDAFDKVRGLDLQPRFPKGAETANTGASGSDRPAIYYGVEGPAGGAGSAASATGGGGAGAGEGVDLNFDNAPVTAVAKVILGDILGVGYSVDPRVQGSITLSSGRPVPKSRLLFVLESALRTANAVLTHDAGGYRIIPVDDAVGNGGVDHAGGELEPGYGMTIVPVQHVAVPTIMKLLEGFATRPGSIRADPGNNLIIVVGNGVERRTAVETILSFDQDWMRGQSVGIFPVRNTSPEPVVAELEKILDSGEAGLSQNMVKLQPIARSNAILVVARKPELLRAAATWISRLDGSSMTSTGVKVYRVRYGDAKQIAKLLNDLFTGGAGGGLDSGANQLAPGSGSLSAADRLTGGGSASSSGLGGGGAGAGTGGGIGGVLEREREWAPEARGMGAGGGGGGGFGSSGSNPSPFGGLGGAAGGADTGGAGAGAGSGSSGGGKGPVLLPGVRIMADIPNNAIVIYANQQSYHVIEKALEQIDRPKLQVAVDLTIAEVTLNDTLNYGVQFFLGSSNLGLGINNGSITNTATAIPLAQTSATQGGTLPGFNLVLGNQLSPHAIINALHQYTNVKVLSNPSLVVVDNQVATLQVGQQVPIQTGSATVLSANNAVVNTIDYKDTGIILRVQPRVNFNGNVSLDIEQEISAQVAATTTLGPTFTQRKVKSSINVASGQTVLLAGLIQDQQGGAKQGIPVLDQIPVLGNAFNNNAYNNVQRTELIIFIRPQVIHDGVDASFVAEELRAKLRGEKVGSVYPTGAVTPVPTRALQQ</sequence>
<dbReference type="Pfam" id="PF21305">
    <property type="entry name" value="type_II_gspD_N0"/>
    <property type="match status" value="1"/>
</dbReference>
<dbReference type="Gene3D" id="3.30.1370.120">
    <property type="match status" value="3"/>
</dbReference>
<keyword evidence="9" id="KW-0998">Cell outer membrane</keyword>
<evidence type="ECO:0000256" key="8">
    <source>
        <dbReference type="ARBA" id="ARBA00023136"/>
    </source>
</evidence>
<evidence type="ECO:0000256" key="3">
    <source>
        <dbReference type="ARBA" id="ARBA00022448"/>
    </source>
</evidence>
<evidence type="ECO:0000259" key="14">
    <source>
        <dbReference type="Pfam" id="PF03958"/>
    </source>
</evidence>
<keyword evidence="6" id="KW-0732">Signal</keyword>
<feature type="region of interest" description="Disordered" evidence="11">
    <location>
        <begin position="453"/>
        <end position="483"/>
    </location>
</feature>
<dbReference type="KEGG" id="mtun:MTUNDRAET4_1304"/>
<feature type="transmembrane region" description="Helical" evidence="12">
    <location>
        <begin position="38"/>
        <end position="59"/>
    </location>
</feature>
<feature type="domain" description="GspD-like N0" evidence="15">
    <location>
        <begin position="132"/>
        <end position="201"/>
    </location>
</feature>
<feature type="compositionally biased region" description="Gly residues" evidence="11">
    <location>
        <begin position="456"/>
        <end position="468"/>
    </location>
</feature>
<evidence type="ECO:0000256" key="7">
    <source>
        <dbReference type="ARBA" id="ARBA00022927"/>
    </source>
</evidence>
<keyword evidence="3 10" id="KW-0813">Transport</keyword>
<evidence type="ECO:0000313" key="17">
    <source>
        <dbReference type="Proteomes" id="UP000294360"/>
    </source>
</evidence>
<gene>
    <name evidence="16" type="ORF">MTUNDRAET4_1304</name>
</gene>
<evidence type="ECO:0000259" key="13">
    <source>
        <dbReference type="Pfam" id="PF00263"/>
    </source>
</evidence>
<evidence type="ECO:0000256" key="6">
    <source>
        <dbReference type="ARBA" id="ARBA00022729"/>
    </source>
</evidence>
<dbReference type="InterPro" id="IPR005644">
    <property type="entry name" value="NolW-like"/>
</dbReference>
<dbReference type="GO" id="GO:0015627">
    <property type="term" value="C:type II protein secretion system complex"/>
    <property type="evidence" value="ECO:0007669"/>
    <property type="project" value="InterPro"/>
</dbReference>
<dbReference type="Proteomes" id="UP000294360">
    <property type="component" value="Chromosome"/>
</dbReference>
<accession>A0A4U8YWF5</accession>
<dbReference type="Pfam" id="PF03958">
    <property type="entry name" value="Secretin_N"/>
    <property type="match status" value="3"/>
</dbReference>
<dbReference type="PANTHER" id="PTHR30332">
    <property type="entry name" value="PROBABLE GENERAL SECRETION PATHWAY PROTEIN D"/>
    <property type="match status" value="1"/>
</dbReference>
<dbReference type="AlphaFoldDB" id="A0A4U8YWF5"/>
<dbReference type="NCBIfam" id="TIGR02517">
    <property type="entry name" value="type_II_gspD"/>
    <property type="match status" value="1"/>
</dbReference>